<name>A0A5N8XU70_9ACTN</name>
<dbReference type="RefSeq" id="WP_152776259.1">
    <property type="nucleotide sequence ID" value="NZ_VJZC01000484.1"/>
</dbReference>
<dbReference type="AlphaFoldDB" id="A0A5N8XU70"/>
<keyword evidence="3" id="KW-1185">Reference proteome</keyword>
<feature type="transmembrane region" description="Helical" evidence="1">
    <location>
        <begin position="27"/>
        <end position="51"/>
    </location>
</feature>
<evidence type="ECO:0000256" key="1">
    <source>
        <dbReference type="SAM" id="Phobius"/>
    </source>
</evidence>
<reference evidence="2 3" key="1">
    <citation type="submission" date="2019-07" db="EMBL/GenBank/DDBJ databases">
        <title>New species of Amycolatopsis and Streptomyces.</title>
        <authorList>
            <person name="Duangmal K."/>
            <person name="Teo W.F.A."/>
            <person name="Lipun K."/>
        </authorList>
    </citation>
    <scope>NUCLEOTIDE SEQUENCE [LARGE SCALE GENOMIC DNA]</scope>
    <source>
        <strain evidence="2 3">NBRC 106415</strain>
    </source>
</reference>
<keyword evidence="1" id="KW-1133">Transmembrane helix</keyword>
<protein>
    <submittedName>
        <fullName evidence="2">Uncharacterized protein</fullName>
    </submittedName>
</protein>
<comment type="caution">
    <text evidence="2">The sequence shown here is derived from an EMBL/GenBank/DDBJ whole genome shotgun (WGS) entry which is preliminary data.</text>
</comment>
<organism evidence="2 3">
    <name type="scientific">Streptomyces spongiae</name>
    <dbReference type="NCBI Taxonomy" id="565072"/>
    <lineage>
        <taxon>Bacteria</taxon>
        <taxon>Bacillati</taxon>
        <taxon>Actinomycetota</taxon>
        <taxon>Actinomycetes</taxon>
        <taxon>Kitasatosporales</taxon>
        <taxon>Streptomycetaceae</taxon>
        <taxon>Streptomyces</taxon>
    </lineage>
</organism>
<gene>
    <name evidence="2" type="ORF">FNH08_39000</name>
</gene>
<feature type="transmembrane region" description="Helical" evidence="1">
    <location>
        <begin position="57"/>
        <end position="78"/>
    </location>
</feature>
<accession>A0A5N8XU70</accession>
<keyword evidence="1" id="KW-0472">Membrane</keyword>
<keyword evidence="1" id="KW-0812">Transmembrane</keyword>
<sequence length="214" mass="23564">MSESLPVSDAPDAVSVERVMKDNYNALIKLLAGRVAVIAILVVVPTALYKAGAPNTIFLVLPFIPAVFLFILTVYRLWAGVRLIQCRKVLCHYPLRFHTRVVKKSSLWTVYGNVFEVKISTRGEHGAQLMKGINAAGRRRWPDGAEDGVWIAGDLAFGGVMVVPGSNSMLFLSPADWDKLAPRREQAGAERIALAEKAGINKKNWRKPVLLWGG</sequence>
<evidence type="ECO:0000313" key="3">
    <source>
        <dbReference type="Proteomes" id="UP000400924"/>
    </source>
</evidence>
<evidence type="ECO:0000313" key="2">
    <source>
        <dbReference type="EMBL" id="MPY62931.1"/>
    </source>
</evidence>
<dbReference type="EMBL" id="VJZC01000484">
    <property type="protein sequence ID" value="MPY62931.1"/>
    <property type="molecule type" value="Genomic_DNA"/>
</dbReference>
<proteinExistence type="predicted"/>
<dbReference type="OrthoDB" id="4211434at2"/>
<dbReference type="Proteomes" id="UP000400924">
    <property type="component" value="Unassembled WGS sequence"/>
</dbReference>